<evidence type="ECO:0000313" key="3">
    <source>
        <dbReference type="EMBL" id="GAC84267.1"/>
    </source>
</evidence>
<reference evidence="3 4" key="1">
    <citation type="submission" date="2013-02" db="EMBL/GenBank/DDBJ databases">
        <title>Whole genome shotgun sequence of Gordonia paraffinivorans NBRC 108238.</title>
        <authorList>
            <person name="Isaki-Nakamura S."/>
            <person name="Hosoyama A."/>
            <person name="Tsuchikane K."/>
            <person name="Ando Y."/>
            <person name="Baba S."/>
            <person name="Ohji S."/>
            <person name="Hamada M."/>
            <person name="Tamura T."/>
            <person name="Yamazoe A."/>
            <person name="Yamazaki S."/>
            <person name="Fujita N."/>
        </authorList>
    </citation>
    <scope>NUCLEOTIDE SEQUENCE [LARGE SCALE GENOMIC DNA]</scope>
    <source>
        <strain evidence="3 4">NBRC 108238</strain>
    </source>
</reference>
<dbReference type="Pfam" id="PF13406">
    <property type="entry name" value="SLT_2"/>
    <property type="match status" value="1"/>
</dbReference>
<feature type="domain" description="Transglycosylase SLT" evidence="2">
    <location>
        <begin position="169"/>
        <end position="209"/>
    </location>
</feature>
<comment type="caution">
    <text evidence="3">The sequence shown here is derived from an EMBL/GenBank/DDBJ whole genome shotgun (WGS) entry which is preliminary data.</text>
</comment>
<evidence type="ECO:0000313" key="4">
    <source>
        <dbReference type="Proteomes" id="UP000035021"/>
    </source>
</evidence>
<accession>A0ABQ0IL20</accession>
<dbReference type="PANTHER" id="PTHR30163">
    <property type="entry name" value="MEMBRANE-BOUND LYTIC MUREIN TRANSGLYCOSYLASE B"/>
    <property type="match status" value="1"/>
</dbReference>
<dbReference type="EMBL" id="BAOQ01000019">
    <property type="protein sequence ID" value="GAC84267.1"/>
    <property type="molecule type" value="Genomic_DNA"/>
</dbReference>
<name>A0ABQ0IL20_9ACTN</name>
<dbReference type="Gene3D" id="1.10.8.350">
    <property type="entry name" value="Bacterial muramidase"/>
    <property type="match status" value="1"/>
</dbReference>
<dbReference type="Proteomes" id="UP000035021">
    <property type="component" value="Unassembled WGS sequence"/>
</dbReference>
<dbReference type="InterPro" id="IPR031304">
    <property type="entry name" value="SLT_2"/>
</dbReference>
<proteinExistence type="predicted"/>
<organism evidence="3 4">
    <name type="scientific">Gordonia paraffinivorans NBRC 108238</name>
    <dbReference type="NCBI Taxonomy" id="1223543"/>
    <lineage>
        <taxon>Bacteria</taxon>
        <taxon>Bacillati</taxon>
        <taxon>Actinomycetota</taxon>
        <taxon>Actinomycetes</taxon>
        <taxon>Mycobacteriales</taxon>
        <taxon>Gordoniaceae</taxon>
        <taxon>Gordonia</taxon>
    </lineage>
</organism>
<dbReference type="InterPro" id="IPR023346">
    <property type="entry name" value="Lysozyme-like_dom_sf"/>
</dbReference>
<sequence>MHGGRRHRGRWRDGLVAGGVAIASSLLAGCIDIPSLSRPDIPEGIPPGPGVTQPYIDINAPGRTADLMREWAEPIAEATGIPLVSLQAYGNAAEIQRQQHPECGITWTTLAGIAGVESKHGRHRGSKVAANGDVSPPIRGAKLDGTRGNMEIVDTDGGRLDGDATHDRAMGPFQFIPETWKRFGVDANGDGVPDPDNIDDAALSAARYLCVSSGNDMTVPEGWEKAVRTYNNSSAYVLDVRDHANAYSVNVKF</sequence>
<evidence type="ECO:0000259" key="2">
    <source>
        <dbReference type="Pfam" id="PF13406"/>
    </source>
</evidence>
<dbReference type="Gene3D" id="1.10.530.10">
    <property type="match status" value="1"/>
</dbReference>
<protein>
    <recommendedName>
        <fullName evidence="2">Transglycosylase SLT domain-containing protein</fullName>
    </recommendedName>
</protein>
<dbReference type="PROSITE" id="PS51257">
    <property type="entry name" value="PROKAR_LIPOPROTEIN"/>
    <property type="match status" value="1"/>
</dbReference>
<keyword evidence="4" id="KW-1185">Reference proteome</keyword>
<evidence type="ECO:0000256" key="1">
    <source>
        <dbReference type="SAM" id="MobiDB-lite"/>
    </source>
</evidence>
<dbReference type="CDD" id="cd13399">
    <property type="entry name" value="Slt35-like"/>
    <property type="match status" value="1"/>
</dbReference>
<dbReference type="InterPro" id="IPR043426">
    <property type="entry name" value="MltB-like"/>
</dbReference>
<dbReference type="SUPFAM" id="SSF53955">
    <property type="entry name" value="Lysozyme-like"/>
    <property type="match status" value="1"/>
</dbReference>
<dbReference type="PANTHER" id="PTHR30163:SF8">
    <property type="entry name" value="LYTIC MUREIN TRANSGLYCOSYLASE"/>
    <property type="match status" value="1"/>
</dbReference>
<feature type="region of interest" description="Disordered" evidence="1">
    <location>
        <begin position="121"/>
        <end position="149"/>
    </location>
</feature>
<gene>
    <name evidence="3" type="ORF">GP2_019_00850</name>
</gene>